<keyword evidence="3" id="KW-1003">Cell membrane</keyword>
<feature type="transmembrane region" description="Helical" evidence="7">
    <location>
        <begin position="92"/>
        <end position="115"/>
    </location>
</feature>
<reference evidence="9 10" key="1">
    <citation type="submission" date="2024-07" db="EMBL/GenBank/DDBJ databases">
        <authorList>
            <person name="Lee S."/>
            <person name="Kang M."/>
        </authorList>
    </citation>
    <scope>NUCLEOTIDE SEQUENCE [LARGE SCALE GENOMIC DNA]</scope>
    <source>
        <strain evidence="9 10">DS6</strain>
    </source>
</reference>
<dbReference type="Pfam" id="PF05977">
    <property type="entry name" value="MFS_3"/>
    <property type="match status" value="1"/>
</dbReference>
<proteinExistence type="predicted"/>
<keyword evidence="10" id="KW-1185">Reference proteome</keyword>
<evidence type="ECO:0000256" key="3">
    <source>
        <dbReference type="ARBA" id="ARBA00022475"/>
    </source>
</evidence>
<dbReference type="SUPFAM" id="SSF103473">
    <property type="entry name" value="MFS general substrate transporter"/>
    <property type="match status" value="1"/>
</dbReference>
<feature type="transmembrane region" description="Helical" evidence="7">
    <location>
        <begin position="289"/>
        <end position="306"/>
    </location>
</feature>
<feature type="transmembrane region" description="Helical" evidence="7">
    <location>
        <begin position="263"/>
        <end position="282"/>
    </location>
</feature>
<dbReference type="Proteomes" id="UP001556631">
    <property type="component" value="Unassembled WGS sequence"/>
</dbReference>
<gene>
    <name evidence="9" type="ORF">AB3X52_03215</name>
</gene>
<feature type="transmembrane region" description="Helical" evidence="7">
    <location>
        <begin position="159"/>
        <end position="189"/>
    </location>
</feature>
<evidence type="ECO:0000313" key="9">
    <source>
        <dbReference type="EMBL" id="MEX0426616.1"/>
    </source>
</evidence>
<feature type="transmembrane region" description="Helical" evidence="7">
    <location>
        <begin position="377"/>
        <end position="400"/>
    </location>
</feature>
<feature type="transmembrane region" description="Helical" evidence="7">
    <location>
        <begin position="49"/>
        <end position="71"/>
    </location>
</feature>
<name>A0ABV3SUK8_9ACTN</name>
<keyword evidence="6 7" id="KW-0472">Membrane</keyword>
<keyword evidence="5 7" id="KW-1133">Transmembrane helix</keyword>
<evidence type="ECO:0000259" key="8">
    <source>
        <dbReference type="PROSITE" id="PS50850"/>
    </source>
</evidence>
<organism evidence="9 10">
    <name type="scientific">Nocardioides eburneus</name>
    <dbReference type="NCBI Taxonomy" id="3231482"/>
    <lineage>
        <taxon>Bacteria</taxon>
        <taxon>Bacillati</taxon>
        <taxon>Actinomycetota</taxon>
        <taxon>Actinomycetes</taxon>
        <taxon>Propionibacteriales</taxon>
        <taxon>Nocardioidaceae</taxon>
        <taxon>Nocardioides</taxon>
    </lineage>
</organism>
<feature type="transmembrane region" description="Helical" evidence="7">
    <location>
        <begin position="228"/>
        <end position="251"/>
    </location>
</feature>
<dbReference type="PANTHER" id="PTHR23513">
    <property type="entry name" value="INTEGRAL MEMBRANE EFFLUX PROTEIN-RELATED"/>
    <property type="match status" value="1"/>
</dbReference>
<evidence type="ECO:0000256" key="4">
    <source>
        <dbReference type="ARBA" id="ARBA00022692"/>
    </source>
</evidence>
<evidence type="ECO:0000256" key="5">
    <source>
        <dbReference type="ARBA" id="ARBA00022989"/>
    </source>
</evidence>
<dbReference type="InterPro" id="IPR020846">
    <property type="entry name" value="MFS_dom"/>
</dbReference>
<dbReference type="InterPro" id="IPR036259">
    <property type="entry name" value="MFS_trans_sf"/>
</dbReference>
<feature type="domain" description="Major facilitator superfamily (MFS) profile" evidence="8">
    <location>
        <begin position="1"/>
        <end position="403"/>
    </location>
</feature>
<feature type="transmembrane region" description="Helical" evidence="7">
    <location>
        <begin position="12"/>
        <end position="29"/>
    </location>
</feature>
<dbReference type="PANTHER" id="PTHR23513:SF11">
    <property type="entry name" value="STAPHYLOFERRIN A TRANSPORTER"/>
    <property type="match status" value="1"/>
</dbReference>
<feature type="transmembrane region" description="Helical" evidence="7">
    <location>
        <begin position="351"/>
        <end position="371"/>
    </location>
</feature>
<evidence type="ECO:0000256" key="1">
    <source>
        <dbReference type="ARBA" id="ARBA00004651"/>
    </source>
</evidence>
<evidence type="ECO:0000256" key="2">
    <source>
        <dbReference type="ARBA" id="ARBA00022448"/>
    </source>
</evidence>
<dbReference type="InterPro" id="IPR010290">
    <property type="entry name" value="TM_effector"/>
</dbReference>
<dbReference type="EMBL" id="JBFPJR010000004">
    <property type="protein sequence ID" value="MEX0426616.1"/>
    <property type="molecule type" value="Genomic_DNA"/>
</dbReference>
<accession>A0ABV3SUK8</accession>
<dbReference type="Gene3D" id="1.20.1250.20">
    <property type="entry name" value="MFS general substrate transporter like domains"/>
    <property type="match status" value="1"/>
</dbReference>
<keyword evidence="4 7" id="KW-0812">Transmembrane</keyword>
<comment type="caution">
    <text evidence="9">The sequence shown here is derived from an EMBL/GenBank/DDBJ whole genome shotgun (WGS) entry which is preliminary data.</text>
</comment>
<dbReference type="PROSITE" id="PS50850">
    <property type="entry name" value="MFS"/>
    <property type="match status" value="1"/>
</dbReference>
<evidence type="ECO:0000313" key="10">
    <source>
        <dbReference type="Proteomes" id="UP001556631"/>
    </source>
</evidence>
<evidence type="ECO:0000256" key="7">
    <source>
        <dbReference type="SAM" id="Phobius"/>
    </source>
</evidence>
<comment type="subcellular location">
    <subcellularLocation>
        <location evidence="1">Cell membrane</location>
        <topology evidence="1">Multi-pass membrane protein</topology>
    </subcellularLocation>
</comment>
<keyword evidence="2" id="KW-0813">Transport</keyword>
<feature type="transmembrane region" description="Helical" evidence="7">
    <location>
        <begin position="312"/>
        <end position="330"/>
    </location>
</feature>
<dbReference type="RefSeq" id="WP_367991340.1">
    <property type="nucleotide sequence ID" value="NZ_JBFPJR010000004.1"/>
</dbReference>
<sequence length="449" mass="47310">MSPTFRALRNPNYRLYLAGSVVSNTGTWLQRTAQDWLVLKPLHGGGTDLGIVTALQFLPVLLLTPYAGVVADRFSKRRMLQVTQASMAAASFLLGVLALAGVAEIWMVYVIAFLFGVGSAFDVPARQSFVSEMVGPDDLTNAVGLNSASFNTARIVGPALAGLLIALFGGGATATGIVILINAVSYLAVIGQLQRMNTALLNSPKLRARGKGALREGVAYVRTQPRMLYVLVLVFFAGTFGMNFQVTSSLMATQVFGKGAGEFGILGSTLAIGSLTGALLAARRTTIPLRLLAFAAAGFGVAEIVGGSMPTYVSFAIFCPLIGFCTITLLNSANATMQTASDPVMRGRVMALYMTVVQGGTPIGSPVIGWVGEHLGARWALWSGGALTLVGVVLAVLLLARLSQQHRSVLTAPTAPGSLFPRVWDNQAVARARKASESQEIEDRAPLPH</sequence>
<evidence type="ECO:0000256" key="6">
    <source>
        <dbReference type="ARBA" id="ARBA00023136"/>
    </source>
</evidence>
<protein>
    <submittedName>
        <fullName evidence="9">MFS transporter</fullName>
    </submittedName>
</protein>
<dbReference type="CDD" id="cd06173">
    <property type="entry name" value="MFS_MefA_like"/>
    <property type="match status" value="1"/>
</dbReference>